<protein>
    <recommendedName>
        <fullName evidence="6 7">Thioredoxin</fullName>
    </recommendedName>
</protein>
<dbReference type="PIRSF" id="PIRSF000077">
    <property type="entry name" value="Thioredoxin"/>
    <property type="match status" value="1"/>
</dbReference>
<dbReference type="GO" id="GO:0005829">
    <property type="term" value="C:cytosol"/>
    <property type="evidence" value="ECO:0007669"/>
    <property type="project" value="TreeGrafter"/>
</dbReference>
<dbReference type="EMBL" id="LCBL01000004">
    <property type="protein sequence ID" value="KKS08819.1"/>
    <property type="molecule type" value="Genomic_DNA"/>
</dbReference>
<dbReference type="Pfam" id="PF00085">
    <property type="entry name" value="Thioredoxin"/>
    <property type="match status" value="1"/>
</dbReference>
<evidence type="ECO:0000256" key="6">
    <source>
        <dbReference type="NCBIfam" id="TIGR01068"/>
    </source>
</evidence>
<dbReference type="SUPFAM" id="SSF52833">
    <property type="entry name" value="Thioredoxin-like"/>
    <property type="match status" value="1"/>
</dbReference>
<dbReference type="InterPro" id="IPR036249">
    <property type="entry name" value="Thioredoxin-like_sf"/>
</dbReference>
<keyword evidence="4 9" id="KW-1015">Disulfide bond</keyword>
<evidence type="ECO:0000256" key="2">
    <source>
        <dbReference type="ARBA" id="ARBA00022448"/>
    </source>
</evidence>
<evidence type="ECO:0000256" key="7">
    <source>
        <dbReference type="PIRNR" id="PIRNR000077"/>
    </source>
</evidence>
<dbReference type="GO" id="GO:0045454">
    <property type="term" value="P:cell redox homeostasis"/>
    <property type="evidence" value="ECO:0007669"/>
    <property type="project" value="TreeGrafter"/>
</dbReference>
<dbReference type="Gene3D" id="3.40.30.10">
    <property type="entry name" value="Glutaredoxin"/>
    <property type="match status" value="1"/>
</dbReference>
<keyword evidence="5 9" id="KW-0676">Redox-active center</keyword>
<dbReference type="CDD" id="cd02947">
    <property type="entry name" value="TRX_family"/>
    <property type="match status" value="1"/>
</dbReference>
<dbReference type="PANTHER" id="PTHR45663:SF11">
    <property type="entry name" value="GEO12009P1"/>
    <property type="match status" value="1"/>
</dbReference>
<dbReference type="NCBIfam" id="TIGR01068">
    <property type="entry name" value="thioredoxin"/>
    <property type="match status" value="1"/>
</dbReference>
<evidence type="ECO:0000256" key="8">
    <source>
        <dbReference type="PIRSR" id="PIRSR000077-1"/>
    </source>
</evidence>
<dbReference type="InterPro" id="IPR017937">
    <property type="entry name" value="Thioredoxin_CS"/>
</dbReference>
<proteinExistence type="inferred from homology"/>
<evidence type="ECO:0000313" key="11">
    <source>
        <dbReference type="EMBL" id="KKS08819.1"/>
    </source>
</evidence>
<dbReference type="GO" id="GO:0015035">
    <property type="term" value="F:protein-disulfide reductase activity"/>
    <property type="evidence" value="ECO:0007669"/>
    <property type="project" value="UniProtKB-UniRule"/>
</dbReference>
<dbReference type="PANTHER" id="PTHR45663">
    <property type="entry name" value="GEO12009P1"/>
    <property type="match status" value="1"/>
</dbReference>
<name>A0A0G0W764_UNCC2</name>
<evidence type="ECO:0000256" key="4">
    <source>
        <dbReference type="ARBA" id="ARBA00023157"/>
    </source>
</evidence>
<comment type="similarity">
    <text evidence="1 7">Belongs to the thioredoxin family.</text>
</comment>
<feature type="site" description="Deprotonates C-terminal active site Cys" evidence="8">
    <location>
        <position position="26"/>
    </location>
</feature>
<feature type="site" description="Contributes to redox potential value" evidence="8">
    <location>
        <position position="34"/>
    </location>
</feature>
<dbReference type="FunFam" id="3.40.30.10:FF:000001">
    <property type="entry name" value="Thioredoxin"/>
    <property type="match status" value="1"/>
</dbReference>
<sequence>MSKVVEVSDADFEKEVLKADTPVIVDFWAPWCGPCRAMSPVIEEAAEEIKEVKFVKLNVDDNPKTASAFGIMSIPTLIIFKDGKPIDQMVGLQDKESLKSKLSAI</sequence>
<evidence type="ECO:0000256" key="1">
    <source>
        <dbReference type="ARBA" id="ARBA00008987"/>
    </source>
</evidence>
<evidence type="ECO:0000259" key="10">
    <source>
        <dbReference type="PROSITE" id="PS51352"/>
    </source>
</evidence>
<evidence type="ECO:0000256" key="9">
    <source>
        <dbReference type="PIRSR" id="PIRSR000077-4"/>
    </source>
</evidence>
<reference evidence="11 12" key="1">
    <citation type="journal article" date="2015" name="Nature">
        <title>rRNA introns, odd ribosomes, and small enigmatic genomes across a large radiation of phyla.</title>
        <authorList>
            <person name="Brown C.T."/>
            <person name="Hug L.A."/>
            <person name="Thomas B.C."/>
            <person name="Sharon I."/>
            <person name="Castelle C.J."/>
            <person name="Singh A."/>
            <person name="Wilkins M.J."/>
            <person name="Williams K.H."/>
            <person name="Banfield J.F."/>
        </authorList>
    </citation>
    <scope>NUCLEOTIDE SEQUENCE [LARGE SCALE GENOMIC DNA]</scope>
</reference>
<accession>A0A0G0W764</accession>
<dbReference type="PATRIC" id="fig|1618344.3.peg.955"/>
<feature type="disulfide bond" description="Redox-active" evidence="9">
    <location>
        <begin position="32"/>
        <end position="35"/>
    </location>
</feature>
<feature type="active site" description="Nucleophile" evidence="8">
    <location>
        <position position="35"/>
    </location>
</feature>
<comment type="caution">
    <text evidence="11">The sequence shown here is derived from an EMBL/GenBank/DDBJ whole genome shotgun (WGS) entry which is preliminary data.</text>
</comment>
<gene>
    <name evidence="11" type="ORF">UU65_C0004G0030</name>
</gene>
<evidence type="ECO:0000256" key="5">
    <source>
        <dbReference type="ARBA" id="ARBA00023284"/>
    </source>
</evidence>
<organism evidence="11 12">
    <name type="scientific">candidate division CPR2 bacterium GW2011_GWC1_41_48</name>
    <dbReference type="NCBI Taxonomy" id="1618344"/>
    <lineage>
        <taxon>Bacteria</taxon>
        <taxon>Bacteria division CPR2</taxon>
    </lineage>
</organism>
<dbReference type="InterPro" id="IPR005746">
    <property type="entry name" value="Thioredoxin"/>
</dbReference>
<dbReference type="PRINTS" id="PR00421">
    <property type="entry name" value="THIOREDOXIN"/>
</dbReference>
<dbReference type="PROSITE" id="PS00194">
    <property type="entry name" value="THIOREDOXIN_1"/>
    <property type="match status" value="1"/>
</dbReference>
<feature type="domain" description="Thioredoxin" evidence="10">
    <location>
        <begin position="1"/>
        <end position="105"/>
    </location>
</feature>
<keyword evidence="3" id="KW-0249">Electron transport</keyword>
<feature type="site" description="Contributes to redox potential value" evidence="8">
    <location>
        <position position="33"/>
    </location>
</feature>
<dbReference type="Proteomes" id="UP000033869">
    <property type="component" value="Unassembled WGS sequence"/>
</dbReference>
<evidence type="ECO:0000256" key="3">
    <source>
        <dbReference type="ARBA" id="ARBA00022982"/>
    </source>
</evidence>
<dbReference type="PROSITE" id="PS51352">
    <property type="entry name" value="THIOREDOXIN_2"/>
    <property type="match status" value="1"/>
</dbReference>
<evidence type="ECO:0000313" key="12">
    <source>
        <dbReference type="Proteomes" id="UP000033869"/>
    </source>
</evidence>
<dbReference type="InterPro" id="IPR013766">
    <property type="entry name" value="Thioredoxin_domain"/>
</dbReference>
<feature type="active site" description="Nucleophile" evidence="8">
    <location>
        <position position="32"/>
    </location>
</feature>
<dbReference type="AlphaFoldDB" id="A0A0G0W764"/>
<keyword evidence="2" id="KW-0813">Transport</keyword>